<feature type="non-terminal residue" evidence="1">
    <location>
        <position position="419"/>
    </location>
</feature>
<comment type="caution">
    <text evidence="1">The sequence shown here is derived from an EMBL/GenBank/DDBJ whole genome shotgun (WGS) entry which is preliminary data.</text>
</comment>
<name>A0A9D9IPR1_9BACT</name>
<dbReference type="EMBL" id="JADIMC010000037">
    <property type="protein sequence ID" value="MBO8476005.1"/>
    <property type="molecule type" value="Genomic_DNA"/>
</dbReference>
<reference evidence="1" key="1">
    <citation type="submission" date="2020-10" db="EMBL/GenBank/DDBJ databases">
        <authorList>
            <person name="Gilroy R."/>
        </authorList>
    </citation>
    <scope>NUCLEOTIDE SEQUENCE</scope>
    <source>
        <strain evidence="1">6919</strain>
    </source>
</reference>
<gene>
    <name evidence="1" type="ORF">IAB88_03315</name>
</gene>
<sequence>MITTALLIFALAQGISAKELDSEAMDYRRSSIYSILVTDTEQKFSKEIQEEFLKIPVPDKYNDMNLSVRVLGTNAGIASANALSTSHLLGGDKLAMAVEKAVGGGLNGHILNFLETNKVGGRLVAKWFNRDFCTGRCDMERVKAWGLYNASEFDKELAAKSARGMAMLEDAGEDLIGNTFVLVNEINYIDKSERSKNWGAALSVLGSIAEAYTGIDYLSEAGTLTGAMITTIKGFRVKIRTRLYQLEWNDSTAMDFYRNYYQAYDDEAGAGKFDAAKGKYTLKYIGDVTSSGQKSSFLGISEERPDLMIRKACQRALDENVADLQKKYEQFKIKAPIVSVEPDIKVQIGLKEGISEDSKFEVLEAQEKDGRVVYKRVGTVRPVKGKIWDNRFMAMEEQAYGADFGATTFKKESGGDFYP</sequence>
<accession>A0A9D9IPR1</accession>
<dbReference type="Proteomes" id="UP000823598">
    <property type="component" value="Unassembled WGS sequence"/>
</dbReference>
<reference evidence="1" key="2">
    <citation type="journal article" date="2021" name="PeerJ">
        <title>Extensive microbial diversity within the chicken gut microbiome revealed by metagenomics and culture.</title>
        <authorList>
            <person name="Gilroy R."/>
            <person name="Ravi A."/>
            <person name="Getino M."/>
            <person name="Pursley I."/>
            <person name="Horton D.L."/>
            <person name="Alikhan N.F."/>
            <person name="Baker D."/>
            <person name="Gharbi K."/>
            <person name="Hall N."/>
            <person name="Watson M."/>
            <person name="Adriaenssens E.M."/>
            <person name="Foster-Nyarko E."/>
            <person name="Jarju S."/>
            <person name="Secka A."/>
            <person name="Antonio M."/>
            <person name="Oren A."/>
            <person name="Chaudhuri R.R."/>
            <person name="La Ragione R."/>
            <person name="Hildebrand F."/>
            <person name="Pallen M.J."/>
        </authorList>
    </citation>
    <scope>NUCLEOTIDE SEQUENCE</scope>
    <source>
        <strain evidence="1">6919</strain>
    </source>
</reference>
<evidence type="ECO:0000313" key="1">
    <source>
        <dbReference type="EMBL" id="MBO8476005.1"/>
    </source>
</evidence>
<proteinExistence type="predicted"/>
<protein>
    <submittedName>
        <fullName evidence="1">Uncharacterized protein</fullName>
    </submittedName>
</protein>
<evidence type="ECO:0000313" key="2">
    <source>
        <dbReference type="Proteomes" id="UP000823598"/>
    </source>
</evidence>
<organism evidence="1 2">
    <name type="scientific">Candidatus Limisoma faecipullorum</name>
    <dbReference type="NCBI Taxonomy" id="2840854"/>
    <lineage>
        <taxon>Bacteria</taxon>
        <taxon>Pseudomonadati</taxon>
        <taxon>Bacteroidota</taxon>
        <taxon>Bacteroidia</taxon>
        <taxon>Bacteroidales</taxon>
        <taxon>Candidatus Limisoma</taxon>
    </lineage>
</organism>
<dbReference type="AlphaFoldDB" id="A0A9D9IPR1"/>